<dbReference type="SFLD" id="SFLDS00003">
    <property type="entry name" value="Haloacid_Dehalogenase"/>
    <property type="match status" value="1"/>
</dbReference>
<dbReference type="EMBL" id="MU858049">
    <property type="protein sequence ID" value="KAK4219165.1"/>
    <property type="molecule type" value="Genomic_DNA"/>
</dbReference>
<dbReference type="GO" id="GO:0019120">
    <property type="term" value="F:hydrolase activity, acting on acid halide bonds, in C-halide compounds"/>
    <property type="evidence" value="ECO:0007669"/>
    <property type="project" value="InterPro"/>
</dbReference>
<dbReference type="Pfam" id="PF00702">
    <property type="entry name" value="Hydrolase"/>
    <property type="match status" value="1"/>
</dbReference>
<dbReference type="InterPro" id="IPR023214">
    <property type="entry name" value="HAD_sf"/>
</dbReference>
<dbReference type="SFLD" id="SFLDG01129">
    <property type="entry name" value="C1.5:_HAD__Beta-PGM__Phosphata"/>
    <property type="match status" value="1"/>
</dbReference>
<dbReference type="Proteomes" id="UP001301769">
    <property type="component" value="Unassembled WGS sequence"/>
</dbReference>
<dbReference type="PANTHER" id="PTHR43316">
    <property type="entry name" value="HYDROLASE, HALOACID DELAHOGENASE-RELATED"/>
    <property type="match status" value="1"/>
</dbReference>
<protein>
    <submittedName>
        <fullName evidence="3">Haloacid dehalogenase</fullName>
    </submittedName>
</protein>
<dbReference type="SUPFAM" id="SSF56784">
    <property type="entry name" value="HAD-like"/>
    <property type="match status" value="1"/>
</dbReference>
<reference evidence="3" key="1">
    <citation type="journal article" date="2023" name="Mol. Phylogenet. Evol.">
        <title>Genome-scale phylogeny and comparative genomics of the fungal order Sordariales.</title>
        <authorList>
            <person name="Hensen N."/>
            <person name="Bonometti L."/>
            <person name="Westerberg I."/>
            <person name="Brannstrom I.O."/>
            <person name="Guillou S."/>
            <person name="Cros-Aarteil S."/>
            <person name="Calhoun S."/>
            <person name="Haridas S."/>
            <person name="Kuo A."/>
            <person name="Mondo S."/>
            <person name="Pangilinan J."/>
            <person name="Riley R."/>
            <person name="LaButti K."/>
            <person name="Andreopoulos B."/>
            <person name="Lipzen A."/>
            <person name="Chen C."/>
            <person name="Yan M."/>
            <person name="Daum C."/>
            <person name="Ng V."/>
            <person name="Clum A."/>
            <person name="Steindorff A."/>
            <person name="Ohm R.A."/>
            <person name="Martin F."/>
            <person name="Silar P."/>
            <person name="Natvig D.O."/>
            <person name="Lalanne C."/>
            <person name="Gautier V."/>
            <person name="Ament-Velasquez S.L."/>
            <person name="Kruys A."/>
            <person name="Hutchinson M.I."/>
            <person name="Powell A.J."/>
            <person name="Barry K."/>
            <person name="Miller A.N."/>
            <person name="Grigoriev I.V."/>
            <person name="Debuchy R."/>
            <person name="Gladieux P."/>
            <person name="Hiltunen Thoren M."/>
            <person name="Johannesson H."/>
        </authorList>
    </citation>
    <scope>NUCLEOTIDE SEQUENCE</scope>
    <source>
        <strain evidence="3">PSN293</strain>
    </source>
</reference>
<gene>
    <name evidence="3" type="ORF">QBC37DRAFT_410426</name>
</gene>
<comment type="similarity">
    <text evidence="1">Belongs to the HAD-like hydrolase superfamily. S-2-haloalkanoic acid dehalogenase family.</text>
</comment>
<keyword evidence="2" id="KW-0378">Hydrolase</keyword>
<comment type="caution">
    <text evidence="3">The sequence shown here is derived from an EMBL/GenBank/DDBJ whole genome shotgun (WGS) entry which is preliminary data.</text>
</comment>
<dbReference type="InterPro" id="IPR036412">
    <property type="entry name" value="HAD-like_sf"/>
</dbReference>
<dbReference type="AlphaFoldDB" id="A0AAN6YIH1"/>
<evidence type="ECO:0000256" key="2">
    <source>
        <dbReference type="ARBA" id="ARBA00022801"/>
    </source>
</evidence>
<dbReference type="InterPro" id="IPR006439">
    <property type="entry name" value="HAD-SF_hydro_IA"/>
</dbReference>
<name>A0AAN6YIH1_9PEZI</name>
<dbReference type="PRINTS" id="PR00413">
    <property type="entry name" value="HADHALOGNASE"/>
</dbReference>
<evidence type="ECO:0000313" key="3">
    <source>
        <dbReference type="EMBL" id="KAK4219165.1"/>
    </source>
</evidence>
<keyword evidence="4" id="KW-1185">Reference proteome</keyword>
<reference evidence="3" key="2">
    <citation type="submission" date="2023-05" db="EMBL/GenBank/DDBJ databases">
        <authorList>
            <consortium name="Lawrence Berkeley National Laboratory"/>
            <person name="Steindorff A."/>
            <person name="Hensen N."/>
            <person name="Bonometti L."/>
            <person name="Westerberg I."/>
            <person name="Brannstrom I.O."/>
            <person name="Guillou S."/>
            <person name="Cros-Aarteil S."/>
            <person name="Calhoun S."/>
            <person name="Haridas S."/>
            <person name="Kuo A."/>
            <person name="Mondo S."/>
            <person name="Pangilinan J."/>
            <person name="Riley R."/>
            <person name="Labutti K."/>
            <person name="Andreopoulos B."/>
            <person name="Lipzen A."/>
            <person name="Chen C."/>
            <person name="Yanf M."/>
            <person name="Daum C."/>
            <person name="Ng V."/>
            <person name="Clum A."/>
            <person name="Ohm R."/>
            <person name="Martin F."/>
            <person name="Silar P."/>
            <person name="Natvig D."/>
            <person name="Lalanne C."/>
            <person name="Gautier V."/>
            <person name="Ament-Velasquez S.L."/>
            <person name="Kruys A."/>
            <person name="Hutchinson M.I."/>
            <person name="Powell A.J."/>
            <person name="Barry K."/>
            <person name="Miller A.N."/>
            <person name="Grigoriev I.V."/>
            <person name="Debuchy R."/>
            <person name="Gladieux P."/>
            <person name="Thoren M.H."/>
            <person name="Johannesson H."/>
        </authorList>
    </citation>
    <scope>NUCLEOTIDE SEQUENCE</scope>
    <source>
        <strain evidence="3">PSN293</strain>
    </source>
</reference>
<dbReference type="InterPro" id="IPR051540">
    <property type="entry name" value="S-2-haloacid_dehalogenase"/>
</dbReference>
<dbReference type="InterPro" id="IPR023198">
    <property type="entry name" value="PGP-like_dom2"/>
</dbReference>
<dbReference type="GO" id="GO:0016791">
    <property type="term" value="F:phosphatase activity"/>
    <property type="evidence" value="ECO:0007669"/>
    <property type="project" value="UniProtKB-ARBA"/>
</dbReference>
<dbReference type="PANTHER" id="PTHR43316:SF3">
    <property type="entry name" value="HALOACID DEHALOGENASE, TYPE II (AFU_ORTHOLOGUE AFUA_2G07750)-RELATED"/>
    <property type="match status" value="1"/>
</dbReference>
<dbReference type="InterPro" id="IPR006328">
    <property type="entry name" value="2-HAD"/>
</dbReference>
<dbReference type="Gene3D" id="3.40.50.1000">
    <property type="entry name" value="HAD superfamily/HAD-like"/>
    <property type="match status" value="1"/>
</dbReference>
<evidence type="ECO:0000313" key="4">
    <source>
        <dbReference type="Proteomes" id="UP001301769"/>
    </source>
</evidence>
<sequence length="292" mass="33211">MTLVCTLLTSLEHFKRESADADTVMSSPADQFRHVKALTFDVFGTAVDWRTTVTEALVHAAEHIQKADEFSSLPEDLQTNLKSMTRDSWGTFAQDWRNSYGSFIISFVPGETPWKDIDAHHRDSLLELLEKWHLSGIYSPDEVERLSKIWHFLAPWPDSSEGLHTLGKRFVVSTLSNGNQSLLADLNEFGNLGFQRLISAEDFRAYKPNPATYLGACRGLGLEPREVAMVAAHLGDLAAARSHGLKTIYVERSREEDWDRDEQRYREAKEWVDLWISQEEAGFIEVARRLGL</sequence>
<proteinExistence type="inferred from homology"/>
<organism evidence="3 4">
    <name type="scientific">Rhypophila decipiens</name>
    <dbReference type="NCBI Taxonomy" id="261697"/>
    <lineage>
        <taxon>Eukaryota</taxon>
        <taxon>Fungi</taxon>
        <taxon>Dikarya</taxon>
        <taxon>Ascomycota</taxon>
        <taxon>Pezizomycotina</taxon>
        <taxon>Sordariomycetes</taxon>
        <taxon>Sordariomycetidae</taxon>
        <taxon>Sordariales</taxon>
        <taxon>Naviculisporaceae</taxon>
        <taxon>Rhypophila</taxon>
    </lineage>
</organism>
<dbReference type="Gene3D" id="1.10.150.240">
    <property type="entry name" value="Putative phosphatase, domain 2"/>
    <property type="match status" value="1"/>
</dbReference>
<dbReference type="NCBIfam" id="TIGR01428">
    <property type="entry name" value="HAD_type_II"/>
    <property type="match status" value="1"/>
</dbReference>
<evidence type="ECO:0000256" key="1">
    <source>
        <dbReference type="ARBA" id="ARBA00008106"/>
    </source>
</evidence>
<accession>A0AAN6YIH1</accession>
<dbReference type="NCBIfam" id="TIGR01493">
    <property type="entry name" value="HAD-SF-IA-v2"/>
    <property type="match status" value="1"/>
</dbReference>